<protein>
    <submittedName>
        <fullName evidence="3">Nucleoside triphosphate pyrophosphohydrolase</fullName>
        <ecNumber evidence="3">3.6.1.9</ecNumber>
    </submittedName>
</protein>
<evidence type="ECO:0000313" key="3">
    <source>
        <dbReference type="EMBL" id="NKZ15437.1"/>
    </source>
</evidence>
<evidence type="ECO:0000313" key="4">
    <source>
        <dbReference type="Proteomes" id="UP000518188"/>
    </source>
</evidence>
<proteinExistence type="predicted"/>
<dbReference type="EC" id="3.6.1.9" evidence="3"/>
<feature type="domain" description="NTP pyrophosphohydrolase MazG-like" evidence="2">
    <location>
        <begin position="111"/>
        <end position="185"/>
    </location>
</feature>
<dbReference type="GO" id="GO:0006203">
    <property type="term" value="P:dGTP catabolic process"/>
    <property type="evidence" value="ECO:0007669"/>
    <property type="project" value="TreeGrafter"/>
</dbReference>
<dbReference type="Pfam" id="PF03819">
    <property type="entry name" value="MazG"/>
    <property type="match status" value="1"/>
</dbReference>
<evidence type="ECO:0000259" key="2">
    <source>
        <dbReference type="Pfam" id="PF03819"/>
    </source>
</evidence>
<feature type="region of interest" description="Disordered" evidence="1">
    <location>
        <begin position="316"/>
        <end position="375"/>
    </location>
</feature>
<dbReference type="CDD" id="cd11528">
    <property type="entry name" value="NTP-PPase_MazG_Nterm"/>
    <property type="match status" value="1"/>
</dbReference>
<dbReference type="NCBIfam" id="NF008987">
    <property type="entry name" value="PRK12334.1-1"/>
    <property type="match status" value="1"/>
</dbReference>
<dbReference type="Gene3D" id="1.10.287.1080">
    <property type="entry name" value="MazG-like"/>
    <property type="match status" value="1"/>
</dbReference>
<gene>
    <name evidence="3" type="ORF">HGA11_31150</name>
</gene>
<sequence>MTVVLVDPRRPSLIPVEAVGLLTGDVQYTEEMPVKVPWSLPAARPWLSDAPEDEAAPVLLSSDPEHPAVKARLAAGDRLIAVQQAQAGERLVDAVAMMDKLRTDGPWESEQTHDSLRRYLLEETYEVFDAVRGGNADELREELGDVLLQVLFHARIAEDAPVHPFNIDDVADSLVRKLGNRLPAVLAGESVSLDEQLAQWEQRKAQEQKVKARGSSMDDVPTGQPALALAQKVLARVAQAGLPADLVPAALTSVVVSADSDAENDLRSAVLEFMDTVRVVESDVAAGRRGEDVPEELDVTPLGSITEDEWRAYWPGAVPEPEAEPDADDEFDGDEADTESVDSADVGGEAEDSSAEDARAEADEADDVDDTDKSD</sequence>
<accession>A0A7X6MV23</accession>
<dbReference type="RefSeq" id="WP_044520043.1">
    <property type="nucleotide sequence ID" value="NZ_HG322952.1"/>
</dbReference>
<name>A0A7X6MV23_9MYCO</name>
<comment type="caution">
    <text evidence="3">The sequence shown here is derived from an EMBL/GenBank/DDBJ whole genome shotgun (WGS) entry which is preliminary data.</text>
</comment>
<dbReference type="AlphaFoldDB" id="A0A7X6MV23"/>
<keyword evidence="3" id="KW-0378">Hydrolase</keyword>
<dbReference type="GO" id="GO:0046061">
    <property type="term" value="P:dATP catabolic process"/>
    <property type="evidence" value="ECO:0007669"/>
    <property type="project" value="TreeGrafter"/>
</dbReference>
<dbReference type="GO" id="GO:0046052">
    <property type="term" value="P:UTP catabolic process"/>
    <property type="evidence" value="ECO:0007669"/>
    <property type="project" value="TreeGrafter"/>
</dbReference>
<dbReference type="InterPro" id="IPR048015">
    <property type="entry name" value="NTP-PPase_MazG-like_N"/>
</dbReference>
<dbReference type="GO" id="GO:0046076">
    <property type="term" value="P:dTTP catabolic process"/>
    <property type="evidence" value="ECO:0007669"/>
    <property type="project" value="TreeGrafter"/>
</dbReference>
<dbReference type="GO" id="GO:0046081">
    <property type="term" value="P:dUTP catabolic process"/>
    <property type="evidence" value="ECO:0007669"/>
    <property type="project" value="TreeGrafter"/>
</dbReference>
<feature type="compositionally biased region" description="Acidic residues" evidence="1">
    <location>
        <begin position="363"/>
        <end position="375"/>
    </location>
</feature>
<dbReference type="EMBL" id="JAAXPJ010000018">
    <property type="protein sequence ID" value="NKZ15437.1"/>
    <property type="molecule type" value="Genomic_DNA"/>
</dbReference>
<dbReference type="InterPro" id="IPR011551">
    <property type="entry name" value="NTP_PyrPHydrolase_MazG"/>
</dbReference>
<reference evidence="3 4" key="1">
    <citation type="submission" date="2020-04" db="EMBL/GenBank/DDBJ databases">
        <title>MicrobeNet Type strains.</title>
        <authorList>
            <person name="Nicholson A.C."/>
        </authorList>
    </citation>
    <scope>NUCLEOTIDE SEQUENCE [LARGE SCALE GENOMIC DNA]</scope>
    <source>
        <strain evidence="3 4">ATCC 700731</strain>
    </source>
</reference>
<dbReference type="InterPro" id="IPR004518">
    <property type="entry name" value="MazG-like_dom"/>
</dbReference>
<dbReference type="SUPFAM" id="SSF101386">
    <property type="entry name" value="all-alpha NTP pyrophosphatases"/>
    <property type="match status" value="1"/>
</dbReference>
<dbReference type="PANTHER" id="PTHR30522:SF0">
    <property type="entry name" value="NUCLEOSIDE TRIPHOSPHATE PYROPHOSPHOHYDROLASE"/>
    <property type="match status" value="1"/>
</dbReference>
<organism evidence="3 4">
    <name type="scientific">Mycolicibacterium septicum DSM 44393</name>
    <dbReference type="NCBI Taxonomy" id="1341646"/>
    <lineage>
        <taxon>Bacteria</taxon>
        <taxon>Bacillati</taxon>
        <taxon>Actinomycetota</taxon>
        <taxon>Actinomycetes</taxon>
        <taxon>Mycobacteriales</taxon>
        <taxon>Mycobacteriaceae</taxon>
        <taxon>Mycolicibacterium</taxon>
    </lineage>
</organism>
<dbReference type="GO" id="GO:0046047">
    <property type="term" value="P:TTP catabolic process"/>
    <property type="evidence" value="ECO:0007669"/>
    <property type="project" value="TreeGrafter"/>
</dbReference>
<dbReference type="PANTHER" id="PTHR30522">
    <property type="entry name" value="NUCLEOSIDE TRIPHOSPHATE PYROPHOSPHOHYDROLASE"/>
    <property type="match status" value="1"/>
</dbReference>
<dbReference type="Proteomes" id="UP000518188">
    <property type="component" value="Unassembled WGS sequence"/>
</dbReference>
<dbReference type="GO" id="GO:0047429">
    <property type="term" value="F:nucleoside triphosphate diphosphatase activity"/>
    <property type="evidence" value="ECO:0007669"/>
    <property type="project" value="UniProtKB-EC"/>
</dbReference>
<feature type="compositionally biased region" description="Acidic residues" evidence="1">
    <location>
        <begin position="321"/>
        <end position="355"/>
    </location>
</feature>
<evidence type="ECO:0000256" key="1">
    <source>
        <dbReference type="SAM" id="MobiDB-lite"/>
    </source>
</evidence>